<evidence type="ECO:0000256" key="2">
    <source>
        <dbReference type="ARBA" id="ARBA00009477"/>
    </source>
</evidence>
<dbReference type="PANTHER" id="PTHR30469:SF37">
    <property type="entry name" value="RAGD PROTEIN"/>
    <property type="match status" value="1"/>
</dbReference>
<dbReference type="Gene3D" id="2.40.30.170">
    <property type="match status" value="1"/>
</dbReference>
<dbReference type="InterPro" id="IPR058627">
    <property type="entry name" value="MdtA-like_C"/>
</dbReference>
<feature type="region of interest" description="Disordered" evidence="5">
    <location>
        <begin position="29"/>
        <end position="58"/>
    </location>
</feature>
<reference evidence="10" key="1">
    <citation type="submission" date="2020-05" db="EMBL/GenBank/DDBJ databases">
        <title>Frigoriglobus tundricola gen. nov., sp. nov., a psychrotolerant cellulolytic planctomycete of the family Gemmataceae with two divergent copies of 16S rRNA gene.</title>
        <authorList>
            <person name="Kulichevskaya I.S."/>
            <person name="Ivanova A.A."/>
            <person name="Naumoff D.G."/>
            <person name="Beletsky A.V."/>
            <person name="Rijpstra W.I.C."/>
            <person name="Sinninghe Damste J.S."/>
            <person name="Mardanov A.V."/>
            <person name="Ravin N.V."/>
            <person name="Dedysh S.N."/>
        </authorList>
    </citation>
    <scope>NUCLEOTIDE SEQUENCE [LARGE SCALE GENOMIC DNA]</scope>
    <source>
        <strain evidence="10">PL17</strain>
    </source>
</reference>
<feature type="coiled-coil region" evidence="4">
    <location>
        <begin position="131"/>
        <end position="158"/>
    </location>
</feature>
<dbReference type="EMBL" id="CP053452">
    <property type="protein sequence ID" value="QJW98122.1"/>
    <property type="molecule type" value="Genomic_DNA"/>
</dbReference>
<evidence type="ECO:0000259" key="7">
    <source>
        <dbReference type="Pfam" id="PF25954"/>
    </source>
</evidence>
<dbReference type="AlphaFoldDB" id="A0A6M5YYY3"/>
<sequence length="462" mass="48468">MFINKLRLISTLLAAGLLVVGAALGVGRARDGDDTDPPPPLSKVAVTAPADDPPRAPVVRVTKPQPGALDRLSDWSCVAEPSHKVTLVPEVTGVLKRVNADIGDRVKAGQLLAEIDAPALVLDERQAAVGVAQAEAGLKEAEARVATAKAEIEAAKVAVMAREADVARAKGTVTIRKQQFDLTKSASGGGGSMVEVIHSQEQLHLAEGLAEAAAVGVASAKTNQLVKESMWVQAVAAVGTARQNIEAAKIGLDRARLAVAHTRITAPFDGVVAQRGCSAGQHVRPGERSEEPLFTVMRTDVVRVWFPVSQGEQQLIEPGQEATVNFGSTGGTGKVTRVGATLDPRTVTLRVEIDLPNPKGDIRPGAQGRVTVKRKGPADALRVPAGAVFALPQAKPDDLEKAVYVYKGGKARATRVAVSHQNSEEAEIVWGLTAEDQVVTDPKGLVPRAEIAVEIENSAPKK</sequence>
<evidence type="ECO:0000256" key="5">
    <source>
        <dbReference type="SAM" id="MobiDB-lite"/>
    </source>
</evidence>
<dbReference type="Pfam" id="PF25917">
    <property type="entry name" value="BSH_RND"/>
    <property type="match status" value="1"/>
</dbReference>
<dbReference type="InterPro" id="IPR058625">
    <property type="entry name" value="MdtA-like_BSH"/>
</dbReference>
<name>A0A6M5YYY3_9BACT</name>
<dbReference type="InterPro" id="IPR058792">
    <property type="entry name" value="Beta-barrel_RND_2"/>
</dbReference>
<dbReference type="Gene3D" id="2.40.420.20">
    <property type="match status" value="1"/>
</dbReference>
<evidence type="ECO:0000259" key="6">
    <source>
        <dbReference type="Pfam" id="PF25917"/>
    </source>
</evidence>
<evidence type="ECO:0000256" key="1">
    <source>
        <dbReference type="ARBA" id="ARBA00004196"/>
    </source>
</evidence>
<dbReference type="PANTHER" id="PTHR30469">
    <property type="entry name" value="MULTIDRUG RESISTANCE PROTEIN MDTA"/>
    <property type="match status" value="1"/>
</dbReference>
<evidence type="ECO:0000313" key="10">
    <source>
        <dbReference type="Proteomes" id="UP000503447"/>
    </source>
</evidence>
<keyword evidence="4" id="KW-0175">Coiled coil</keyword>
<feature type="domain" description="CusB-like beta-barrel" evidence="7">
    <location>
        <begin position="308"/>
        <end position="374"/>
    </location>
</feature>
<feature type="domain" description="Multidrug resistance protein MdtA-like C-terminal permuted SH3" evidence="8">
    <location>
        <begin position="396"/>
        <end position="441"/>
    </location>
</feature>
<dbReference type="InterPro" id="IPR006143">
    <property type="entry name" value="RND_pump_MFP"/>
</dbReference>
<dbReference type="NCBIfam" id="TIGR01730">
    <property type="entry name" value="RND_mfp"/>
    <property type="match status" value="1"/>
</dbReference>
<dbReference type="Pfam" id="PF25967">
    <property type="entry name" value="RND-MFP_C"/>
    <property type="match status" value="1"/>
</dbReference>
<feature type="domain" description="Multidrug resistance protein MdtA-like barrel-sandwich hybrid" evidence="6">
    <location>
        <begin position="84"/>
        <end position="288"/>
    </location>
</feature>
<dbReference type="Pfam" id="PF25954">
    <property type="entry name" value="Beta-barrel_RND_2"/>
    <property type="match status" value="1"/>
</dbReference>
<dbReference type="KEGG" id="ftj:FTUN_5702"/>
<organism evidence="9 10">
    <name type="scientific">Frigoriglobus tundricola</name>
    <dbReference type="NCBI Taxonomy" id="2774151"/>
    <lineage>
        <taxon>Bacteria</taxon>
        <taxon>Pseudomonadati</taxon>
        <taxon>Planctomycetota</taxon>
        <taxon>Planctomycetia</taxon>
        <taxon>Gemmatales</taxon>
        <taxon>Gemmataceae</taxon>
        <taxon>Frigoriglobus</taxon>
    </lineage>
</organism>
<evidence type="ECO:0000259" key="8">
    <source>
        <dbReference type="Pfam" id="PF25967"/>
    </source>
</evidence>
<evidence type="ECO:0000256" key="3">
    <source>
        <dbReference type="ARBA" id="ARBA00022448"/>
    </source>
</evidence>
<keyword evidence="10" id="KW-1185">Reference proteome</keyword>
<dbReference type="GO" id="GO:0015562">
    <property type="term" value="F:efflux transmembrane transporter activity"/>
    <property type="evidence" value="ECO:0007669"/>
    <property type="project" value="TreeGrafter"/>
</dbReference>
<proteinExistence type="inferred from homology"/>
<dbReference type="Proteomes" id="UP000503447">
    <property type="component" value="Chromosome"/>
</dbReference>
<gene>
    <name evidence="9" type="ORF">FTUN_5702</name>
</gene>
<comment type="similarity">
    <text evidence="2">Belongs to the membrane fusion protein (MFP) (TC 8.A.1) family.</text>
</comment>
<dbReference type="SUPFAM" id="SSF111369">
    <property type="entry name" value="HlyD-like secretion proteins"/>
    <property type="match status" value="2"/>
</dbReference>
<dbReference type="Gene3D" id="2.40.50.100">
    <property type="match status" value="1"/>
</dbReference>
<dbReference type="GO" id="GO:1990281">
    <property type="term" value="C:efflux pump complex"/>
    <property type="evidence" value="ECO:0007669"/>
    <property type="project" value="TreeGrafter"/>
</dbReference>
<accession>A0A6M5YYY3</accession>
<keyword evidence="3" id="KW-0813">Transport</keyword>
<comment type="subcellular location">
    <subcellularLocation>
        <location evidence="1">Cell envelope</location>
    </subcellularLocation>
</comment>
<dbReference type="Gene3D" id="1.10.287.470">
    <property type="entry name" value="Helix hairpin bin"/>
    <property type="match status" value="1"/>
</dbReference>
<protein>
    <submittedName>
        <fullName evidence="9">Uncharacterized protein</fullName>
    </submittedName>
</protein>
<evidence type="ECO:0000256" key="4">
    <source>
        <dbReference type="SAM" id="Coils"/>
    </source>
</evidence>
<evidence type="ECO:0000313" key="9">
    <source>
        <dbReference type="EMBL" id="QJW98122.1"/>
    </source>
</evidence>